<feature type="region of interest" description="Disordered" evidence="2">
    <location>
        <begin position="394"/>
        <end position="482"/>
    </location>
</feature>
<dbReference type="OrthoDB" id="531008at2759"/>
<evidence type="ECO:0000313" key="5">
    <source>
        <dbReference type="Proteomes" id="UP000027073"/>
    </source>
</evidence>
<dbReference type="InterPro" id="IPR014756">
    <property type="entry name" value="Ig_E-set"/>
</dbReference>
<evidence type="ECO:0000313" key="4">
    <source>
        <dbReference type="EMBL" id="KDQ25673.1"/>
    </source>
</evidence>
<dbReference type="AlphaFoldDB" id="A0A067NCA9"/>
<dbReference type="VEuPathDB" id="FungiDB:PLEOSDRAFT_174270"/>
<dbReference type="SUPFAM" id="SSF160219">
    <property type="entry name" value="AMPKBI-like"/>
    <property type="match status" value="1"/>
</dbReference>
<organism evidence="4 5">
    <name type="scientific">Pleurotus ostreatus (strain PC15)</name>
    <name type="common">Oyster mushroom</name>
    <dbReference type="NCBI Taxonomy" id="1137138"/>
    <lineage>
        <taxon>Eukaryota</taxon>
        <taxon>Fungi</taxon>
        <taxon>Dikarya</taxon>
        <taxon>Basidiomycota</taxon>
        <taxon>Agaricomycotina</taxon>
        <taxon>Agaricomycetes</taxon>
        <taxon>Agaricomycetidae</taxon>
        <taxon>Agaricales</taxon>
        <taxon>Pleurotineae</taxon>
        <taxon>Pleurotaceae</taxon>
        <taxon>Pleurotus</taxon>
    </lineage>
</organism>
<sequence>MGNTNSNVKPRNSSPEGAQQQPHKSLRQKKRSLELPDLAQLGFTNAAPLRQPQSNPINIPSNNAGNGADIDAAAGRRPLPEDFSAADVTLYPMPANQRQGNYYRSARNDTRDFMPPSNQQRGRTGGAHYHPSIPSVLNLPTHQPQPFVQETVYSTIPMALGKADGLGEILQDAPLEPEADPIHEPVNVKITWTGGGKNVLLARAGDDDWKGRQEMDPDPNNNTIFTANVSLLPGTHHIRFLVDETWRVADDIPTAVDDQGTLANYVAVPIPVPGITSAPPAAKVSPPTVHPYKMQAGPSFWSDDSSSSYPSQYNHPTIPHPVISQDTPHNKHAPPAWTSVIPPELIEAAREEETYLAASAAPHQTGFIAAPNIPPAPGLPRHLDRLILNGKSPGVGIVNGGRSGRATPSGSNSGKRDGKERDRERDREGRDRDRDARGRDGREKSTRRKERERERDRGRDVLQPIPPFSGGSDPANSGRTFNSAGALMDLATANRNAPNAGSQSDVPAHIPLPASPSIPVDSPKVKPSTVTTISSQSHNKTPTASGAPTPSPLSLPPSAANISQPLPSSSTALPLHLDPFSDGPGLADDASVLPVPSHVVLQHLSTSAIRNGVLAVGCTTRYRKKFLTIVYYKPT</sequence>
<dbReference type="PANTHER" id="PTHR10343:SF84">
    <property type="entry name" value="5'-AMP-ACTIVATED PROTEIN KINASE SUBUNIT BETA-1"/>
    <property type="match status" value="1"/>
</dbReference>
<dbReference type="Gene3D" id="6.20.250.60">
    <property type="match status" value="1"/>
</dbReference>
<feature type="region of interest" description="Disordered" evidence="2">
    <location>
        <begin position="107"/>
        <end position="127"/>
    </location>
</feature>
<evidence type="ECO:0000256" key="2">
    <source>
        <dbReference type="SAM" id="MobiDB-lite"/>
    </source>
</evidence>
<dbReference type="SUPFAM" id="SSF81296">
    <property type="entry name" value="E set domains"/>
    <property type="match status" value="1"/>
</dbReference>
<feature type="domain" description="Association with the SNF1 complex (ASC)" evidence="3">
    <location>
        <begin position="330"/>
        <end position="635"/>
    </location>
</feature>
<dbReference type="Gene3D" id="2.60.40.10">
    <property type="entry name" value="Immunoglobulins"/>
    <property type="match status" value="1"/>
</dbReference>
<feature type="compositionally biased region" description="Polar residues" evidence="2">
    <location>
        <begin position="495"/>
        <end position="505"/>
    </location>
</feature>
<dbReference type="InterPro" id="IPR006828">
    <property type="entry name" value="ASC_dom"/>
</dbReference>
<dbReference type="InterPro" id="IPR037256">
    <property type="entry name" value="ASC_dom_sf"/>
</dbReference>
<proteinExistence type="inferred from homology"/>
<feature type="compositionally biased region" description="Polar residues" evidence="2">
    <location>
        <begin position="1"/>
        <end position="23"/>
    </location>
</feature>
<dbReference type="Pfam" id="PF16561">
    <property type="entry name" value="AMPK1_CBM"/>
    <property type="match status" value="1"/>
</dbReference>
<dbReference type="GO" id="GO:0005634">
    <property type="term" value="C:nucleus"/>
    <property type="evidence" value="ECO:0007669"/>
    <property type="project" value="TreeGrafter"/>
</dbReference>
<dbReference type="Proteomes" id="UP000027073">
    <property type="component" value="Unassembled WGS sequence"/>
</dbReference>
<feature type="compositionally biased region" description="Low complexity" evidence="2">
    <location>
        <begin position="54"/>
        <end position="74"/>
    </location>
</feature>
<feature type="region of interest" description="Disordered" evidence="2">
    <location>
        <begin position="495"/>
        <end position="567"/>
    </location>
</feature>
<comment type="similarity">
    <text evidence="1">Belongs to the 5'-AMP-activated protein kinase beta subunit family.</text>
</comment>
<evidence type="ECO:0000256" key="1">
    <source>
        <dbReference type="ARBA" id="ARBA00010926"/>
    </source>
</evidence>
<dbReference type="InterPro" id="IPR050827">
    <property type="entry name" value="CRP1_MDG1_kinase"/>
</dbReference>
<feature type="compositionally biased region" description="Basic and acidic residues" evidence="2">
    <location>
        <begin position="414"/>
        <end position="460"/>
    </location>
</feature>
<reference evidence="5" key="1">
    <citation type="journal article" date="2014" name="Proc. Natl. Acad. Sci. U.S.A.">
        <title>Extensive sampling of basidiomycete genomes demonstrates inadequacy of the white-rot/brown-rot paradigm for wood decay fungi.</title>
        <authorList>
            <person name="Riley R."/>
            <person name="Salamov A.A."/>
            <person name="Brown D.W."/>
            <person name="Nagy L.G."/>
            <person name="Floudas D."/>
            <person name="Held B.W."/>
            <person name="Levasseur A."/>
            <person name="Lombard V."/>
            <person name="Morin E."/>
            <person name="Otillar R."/>
            <person name="Lindquist E.A."/>
            <person name="Sun H."/>
            <person name="LaButti K.M."/>
            <person name="Schmutz J."/>
            <person name="Jabbour D."/>
            <person name="Luo H."/>
            <person name="Baker S.E."/>
            <person name="Pisabarro A.G."/>
            <person name="Walton J.D."/>
            <person name="Blanchette R.A."/>
            <person name="Henrissat B."/>
            <person name="Martin F."/>
            <person name="Cullen D."/>
            <person name="Hibbett D.S."/>
            <person name="Grigoriev I.V."/>
        </authorList>
    </citation>
    <scope>NUCLEOTIDE SEQUENCE [LARGE SCALE GENOMIC DNA]</scope>
    <source>
        <strain evidence="5">PC15</strain>
    </source>
</reference>
<dbReference type="EMBL" id="KL198010">
    <property type="protein sequence ID" value="KDQ25673.1"/>
    <property type="molecule type" value="Genomic_DNA"/>
</dbReference>
<gene>
    <name evidence="4" type="ORF">PLEOSDRAFT_174270</name>
</gene>
<dbReference type="InParanoid" id="A0A067NCA9"/>
<dbReference type="GO" id="GO:0019901">
    <property type="term" value="F:protein kinase binding"/>
    <property type="evidence" value="ECO:0007669"/>
    <property type="project" value="TreeGrafter"/>
</dbReference>
<dbReference type="GO" id="GO:0005737">
    <property type="term" value="C:cytoplasm"/>
    <property type="evidence" value="ECO:0007669"/>
    <property type="project" value="TreeGrafter"/>
</dbReference>
<dbReference type="GO" id="GO:0007165">
    <property type="term" value="P:signal transduction"/>
    <property type="evidence" value="ECO:0007669"/>
    <property type="project" value="TreeGrafter"/>
</dbReference>
<dbReference type="CDD" id="cd02859">
    <property type="entry name" value="E_set_AMPKbeta_like_N"/>
    <property type="match status" value="1"/>
</dbReference>
<dbReference type="Pfam" id="PF04739">
    <property type="entry name" value="AMPKBI"/>
    <property type="match status" value="1"/>
</dbReference>
<accession>A0A067NCA9</accession>
<name>A0A067NCA9_PLEO1</name>
<dbReference type="SMART" id="SM01010">
    <property type="entry name" value="AMPKBI"/>
    <property type="match status" value="1"/>
</dbReference>
<feature type="region of interest" description="Disordered" evidence="2">
    <location>
        <begin position="1"/>
        <end position="74"/>
    </location>
</feature>
<feature type="compositionally biased region" description="Polar residues" evidence="2">
    <location>
        <begin position="528"/>
        <end position="540"/>
    </location>
</feature>
<dbReference type="GO" id="GO:0031588">
    <property type="term" value="C:nucleotide-activated protein kinase complex"/>
    <property type="evidence" value="ECO:0007669"/>
    <property type="project" value="TreeGrafter"/>
</dbReference>
<dbReference type="InterPro" id="IPR013783">
    <property type="entry name" value="Ig-like_fold"/>
</dbReference>
<dbReference type="PANTHER" id="PTHR10343">
    <property type="entry name" value="5'-AMP-ACTIVATED PROTEIN KINASE , BETA SUBUNIT"/>
    <property type="match status" value="1"/>
</dbReference>
<dbReference type="HOGENOM" id="CLU_016059_0_0_1"/>
<evidence type="ECO:0000259" key="3">
    <source>
        <dbReference type="SMART" id="SM01010"/>
    </source>
</evidence>
<dbReference type="STRING" id="1137138.A0A067NCA9"/>
<dbReference type="InterPro" id="IPR032640">
    <property type="entry name" value="AMPK1_CBM"/>
</dbReference>
<protein>
    <submittedName>
        <fullName evidence="4">Carbohydrate-binding module family 48 protein</fullName>
    </submittedName>
</protein>